<feature type="domain" description="HD" evidence="3">
    <location>
        <begin position="166"/>
        <end position="286"/>
    </location>
</feature>
<evidence type="ECO:0000313" key="4">
    <source>
        <dbReference type="EMBL" id="NJB68431.1"/>
    </source>
</evidence>
<evidence type="ECO:0000256" key="1">
    <source>
        <dbReference type="ARBA" id="ARBA00022801"/>
    </source>
</evidence>
<dbReference type="InterPro" id="IPR006674">
    <property type="entry name" value="HD_domain"/>
</dbReference>
<dbReference type="EC" id="3.1.-.-" evidence="4"/>
<dbReference type="Pfam" id="PF01336">
    <property type="entry name" value="tRNA_anti-codon"/>
    <property type="match status" value="1"/>
</dbReference>
<keyword evidence="1 4" id="KW-0378">Hydrolase</keyword>
<dbReference type="CDD" id="cd00077">
    <property type="entry name" value="HDc"/>
    <property type="match status" value="1"/>
</dbReference>
<dbReference type="PANTHER" id="PTHR37294:SF1">
    <property type="entry name" value="3'-5' EXORIBONUCLEASE YHAM"/>
    <property type="match status" value="1"/>
</dbReference>
<dbReference type="InterPro" id="IPR004365">
    <property type="entry name" value="NA-bd_OB_tRNA"/>
</dbReference>
<dbReference type="Pfam" id="PF01966">
    <property type="entry name" value="HD"/>
    <property type="match status" value="1"/>
</dbReference>
<dbReference type="Gene3D" id="1.10.3210.10">
    <property type="entry name" value="Hypothetical protein af1432"/>
    <property type="match status" value="1"/>
</dbReference>
<accession>A0A846QJW2</accession>
<evidence type="ECO:0000313" key="5">
    <source>
        <dbReference type="Proteomes" id="UP000580856"/>
    </source>
</evidence>
<dbReference type="PROSITE" id="PS51831">
    <property type="entry name" value="HD"/>
    <property type="match status" value="1"/>
</dbReference>
<dbReference type="InterPro" id="IPR050798">
    <property type="entry name" value="YhaM_exoribonuc/phosphodiest"/>
</dbReference>
<dbReference type="GO" id="GO:0003676">
    <property type="term" value="F:nucleic acid binding"/>
    <property type="evidence" value="ECO:0007669"/>
    <property type="project" value="InterPro"/>
</dbReference>
<organism evidence="4 5">
    <name type="scientific">Desulfobaculum xiamenense</name>
    <dbReference type="NCBI Taxonomy" id="995050"/>
    <lineage>
        <taxon>Bacteria</taxon>
        <taxon>Pseudomonadati</taxon>
        <taxon>Thermodesulfobacteriota</taxon>
        <taxon>Desulfovibrionia</taxon>
        <taxon>Desulfovibrionales</taxon>
        <taxon>Desulfovibrionaceae</taxon>
        <taxon>Desulfobaculum</taxon>
    </lineage>
</organism>
<feature type="region of interest" description="Disordered" evidence="2">
    <location>
        <begin position="318"/>
        <end position="343"/>
    </location>
</feature>
<dbReference type="PANTHER" id="PTHR37294">
    <property type="entry name" value="3'-5' EXORIBONUCLEASE YHAM"/>
    <property type="match status" value="1"/>
</dbReference>
<dbReference type="CDD" id="cd04492">
    <property type="entry name" value="YhaM_OBF_like"/>
    <property type="match status" value="1"/>
</dbReference>
<dbReference type="SUPFAM" id="SSF50249">
    <property type="entry name" value="Nucleic acid-binding proteins"/>
    <property type="match status" value="1"/>
</dbReference>
<evidence type="ECO:0000256" key="2">
    <source>
        <dbReference type="SAM" id="MobiDB-lite"/>
    </source>
</evidence>
<name>A0A846QJW2_9BACT</name>
<dbReference type="InterPro" id="IPR012340">
    <property type="entry name" value="NA-bd_OB-fold"/>
</dbReference>
<dbReference type="EMBL" id="JAATJA010000002">
    <property type="protein sequence ID" value="NJB68431.1"/>
    <property type="molecule type" value="Genomic_DNA"/>
</dbReference>
<dbReference type="GO" id="GO:0016787">
    <property type="term" value="F:hydrolase activity"/>
    <property type="evidence" value="ECO:0007669"/>
    <property type="project" value="UniProtKB-KW"/>
</dbReference>
<evidence type="ECO:0000259" key="3">
    <source>
        <dbReference type="PROSITE" id="PS51831"/>
    </source>
</evidence>
<dbReference type="AlphaFoldDB" id="A0A846QJW2"/>
<sequence>MTRKQTFVRDLAPGQNVDDVFVLVEARAGQAKNGPFWALTLGDSSGEVDAKIFSPHSQTCPELASGMVVRIRGQVGTYRDQPQIIVDGATVLDPDAEGLRLCDFVPASKRDPEDMLADIERLCKRHLVHKPWRTLCRRVLTDADIKGRLALAPGAISVHHAYAGGLLEHTLGVCELCMAFCDQYPQLDRQILLAAAIFHDLGKAWEYTAGPAREHTDEGRLLGHIMLGLEVLEPFLAKADGLDPELKVHLKHLILSHHGELEFGSPKRPKTAEAFALHFADNMDAKMNTVATATQDIAEGETGWTQYLRSLSRFVFRPRHTPEPRPEGEKEESNQLCLLPLKG</sequence>
<dbReference type="Proteomes" id="UP000580856">
    <property type="component" value="Unassembled WGS sequence"/>
</dbReference>
<dbReference type="InterPro" id="IPR003607">
    <property type="entry name" value="HD/PDEase_dom"/>
</dbReference>
<gene>
    <name evidence="4" type="ORF">GGQ74_002104</name>
</gene>
<feature type="compositionally biased region" description="Basic and acidic residues" evidence="2">
    <location>
        <begin position="320"/>
        <end position="333"/>
    </location>
</feature>
<reference evidence="4 5" key="1">
    <citation type="submission" date="2020-03" db="EMBL/GenBank/DDBJ databases">
        <title>Genomic Encyclopedia of Type Strains, Phase IV (KMG-IV): sequencing the most valuable type-strain genomes for metagenomic binning, comparative biology and taxonomic classification.</title>
        <authorList>
            <person name="Goeker M."/>
        </authorList>
    </citation>
    <scope>NUCLEOTIDE SEQUENCE [LARGE SCALE GENOMIC DNA]</scope>
    <source>
        <strain evidence="4 5">DSM 24233</strain>
    </source>
</reference>
<keyword evidence="5" id="KW-1185">Reference proteome</keyword>
<dbReference type="Gene3D" id="2.40.50.140">
    <property type="entry name" value="Nucleic acid-binding proteins"/>
    <property type="match status" value="1"/>
</dbReference>
<dbReference type="RefSeq" id="WP_167941499.1">
    <property type="nucleotide sequence ID" value="NZ_JAATJA010000002.1"/>
</dbReference>
<proteinExistence type="predicted"/>
<protein>
    <submittedName>
        <fullName evidence="4">3'-5' exoribonuclease</fullName>
        <ecNumber evidence="4">3.1.-.-</ecNumber>
    </submittedName>
</protein>
<dbReference type="SMART" id="SM00471">
    <property type="entry name" value="HDc"/>
    <property type="match status" value="1"/>
</dbReference>
<dbReference type="InterPro" id="IPR006675">
    <property type="entry name" value="HDIG_dom"/>
</dbReference>
<dbReference type="NCBIfam" id="TIGR00277">
    <property type="entry name" value="HDIG"/>
    <property type="match status" value="1"/>
</dbReference>
<dbReference type="GO" id="GO:0031125">
    <property type="term" value="P:rRNA 3'-end processing"/>
    <property type="evidence" value="ECO:0007669"/>
    <property type="project" value="TreeGrafter"/>
</dbReference>
<comment type="caution">
    <text evidence="4">The sequence shown here is derived from an EMBL/GenBank/DDBJ whole genome shotgun (WGS) entry which is preliminary data.</text>
</comment>
<dbReference type="SUPFAM" id="SSF109604">
    <property type="entry name" value="HD-domain/PDEase-like"/>
    <property type="match status" value="1"/>
</dbReference>